<protein>
    <submittedName>
        <fullName evidence="1">Uncharacterized protein</fullName>
    </submittedName>
</protein>
<evidence type="ECO:0000313" key="1">
    <source>
        <dbReference type="EMBL" id="SDW38195.1"/>
    </source>
</evidence>
<accession>A0A1H2T3B3</accession>
<gene>
    <name evidence="1" type="ORF">SAMN05421882_100964</name>
</gene>
<reference evidence="1 2" key="1">
    <citation type="submission" date="2016-10" db="EMBL/GenBank/DDBJ databases">
        <authorList>
            <person name="de Groot N.N."/>
        </authorList>
    </citation>
    <scope>NUCLEOTIDE SEQUENCE [LARGE SCALE GENOMIC DNA]</scope>
    <source>
        <strain evidence="1 2">Nm110</strain>
    </source>
</reference>
<dbReference type="EMBL" id="FNNH01000009">
    <property type="protein sequence ID" value="SDW38195.1"/>
    <property type="molecule type" value="Genomic_DNA"/>
</dbReference>
<dbReference type="Proteomes" id="UP000183454">
    <property type="component" value="Unassembled WGS sequence"/>
</dbReference>
<sequence length="94" mass="10643">MTNYEAIGRYHVAVKRVPELIAKQNNSLTRASALINNVAQYKPYNTHIIGKRCNFEASQNLLTEAESINDESIKLIEEINFLAPIAEEPEIKLD</sequence>
<dbReference type="RefSeq" id="WP_074666210.1">
    <property type="nucleotide sequence ID" value="NZ_FNNH01000009.1"/>
</dbReference>
<dbReference type="AlphaFoldDB" id="A0A1H2T3B3"/>
<evidence type="ECO:0000313" key="2">
    <source>
        <dbReference type="Proteomes" id="UP000183454"/>
    </source>
</evidence>
<proteinExistence type="predicted"/>
<name>A0A1H2T3B3_9PROT</name>
<organism evidence="1 2">
    <name type="scientific">Nitrosomonas communis</name>
    <dbReference type="NCBI Taxonomy" id="44574"/>
    <lineage>
        <taxon>Bacteria</taxon>
        <taxon>Pseudomonadati</taxon>
        <taxon>Pseudomonadota</taxon>
        <taxon>Betaproteobacteria</taxon>
        <taxon>Nitrosomonadales</taxon>
        <taxon>Nitrosomonadaceae</taxon>
        <taxon>Nitrosomonas</taxon>
    </lineage>
</organism>